<evidence type="ECO:0000256" key="3">
    <source>
        <dbReference type="SAM" id="MobiDB-lite"/>
    </source>
</evidence>
<dbReference type="InterPro" id="IPR050839">
    <property type="entry name" value="Rho-assoc_Ser/Thr_Kinase"/>
</dbReference>
<dbReference type="GO" id="GO:1901888">
    <property type="term" value="P:regulation of cell junction assembly"/>
    <property type="evidence" value="ECO:0007669"/>
    <property type="project" value="TreeGrafter"/>
</dbReference>
<evidence type="ECO:0000313" key="5">
    <source>
        <dbReference type="RefSeq" id="XP_007445198.2"/>
    </source>
</evidence>
<accession>A0A9F2RE07</accession>
<keyword evidence="2" id="KW-0808">Transferase</keyword>
<dbReference type="AlphaFoldDB" id="A0A9F2RE07"/>
<feature type="compositionally biased region" description="Basic and acidic residues" evidence="3">
    <location>
        <begin position="114"/>
        <end position="128"/>
    </location>
</feature>
<dbReference type="GO" id="GO:0005813">
    <property type="term" value="C:centrosome"/>
    <property type="evidence" value="ECO:0007669"/>
    <property type="project" value="TreeGrafter"/>
</dbReference>
<feature type="region of interest" description="Disordered" evidence="3">
    <location>
        <begin position="114"/>
        <end position="138"/>
    </location>
</feature>
<proteinExistence type="predicted"/>
<keyword evidence="2" id="KW-0418">Kinase</keyword>
<dbReference type="GO" id="GO:0005737">
    <property type="term" value="C:cytoplasm"/>
    <property type="evidence" value="ECO:0007669"/>
    <property type="project" value="TreeGrafter"/>
</dbReference>
<evidence type="ECO:0000256" key="1">
    <source>
        <dbReference type="ARBA" id="ARBA00022527"/>
    </source>
</evidence>
<dbReference type="GO" id="GO:0030866">
    <property type="term" value="P:cortical actin cytoskeleton organization"/>
    <property type="evidence" value="ECO:0007669"/>
    <property type="project" value="TreeGrafter"/>
</dbReference>
<keyword evidence="1" id="KW-0723">Serine/threonine-protein kinase</keyword>
<evidence type="ECO:0000313" key="4">
    <source>
        <dbReference type="Proteomes" id="UP000695026"/>
    </source>
</evidence>
<dbReference type="PANTHER" id="PTHR22988">
    <property type="entry name" value="MYOTONIC DYSTROPHY S/T KINASE-RELATED"/>
    <property type="match status" value="1"/>
</dbReference>
<keyword evidence="4" id="KW-1185">Reference proteome</keyword>
<sequence length="138" mass="16406">MEKKLSEERASKQKVENCLLEVEKRCSMLDCDLKQSQQKINELVKQKDKLSEDVEILTLKIEQETQKRCLTQNDLKMQTQHVNALRMTEKQLKQENNHLAEIKLTLEKQNNELRKERQDADGQMKEIQDQLEAEQYFS</sequence>
<dbReference type="GO" id="GO:0048598">
    <property type="term" value="P:embryonic morphogenesis"/>
    <property type="evidence" value="ECO:0007669"/>
    <property type="project" value="TreeGrafter"/>
</dbReference>
<dbReference type="OrthoDB" id="3638488at2759"/>
<protein>
    <submittedName>
        <fullName evidence="5">Rho-associated protein kinase 2-like</fullName>
    </submittedName>
</protein>
<dbReference type="RefSeq" id="XP_007445198.2">
    <property type="nucleotide sequence ID" value="XM_007445136.2"/>
</dbReference>
<dbReference type="KEGG" id="pbi:103065147"/>
<feature type="non-terminal residue" evidence="5">
    <location>
        <position position="138"/>
    </location>
</feature>
<dbReference type="Proteomes" id="UP000695026">
    <property type="component" value="Unplaced"/>
</dbReference>
<dbReference type="GO" id="GO:0007266">
    <property type="term" value="P:Rho protein signal transduction"/>
    <property type="evidence" value="ECO:0007669"/>
    <property type="project" value="TreeGrafter"/>
</dbReference>
<evidence type="ECO:0000256" key="2">
    <source>
        <dbReference type="ARBA" id="ARBA00022777"/>
    </source>
</evidence>
<dbReference type="GeneID" id="103065147"/>
<dbReference type="GO" id="GO:0000281">
    <property type="term" value="P:mitotic cytokinesis"/>
    <property type="evidence" value="ECO:0007669"/>
    <property type="project" value="TreeGrafter"/>
</dbReference>
<gene>
    <name evidence="5" type="primary">LOC103065147</name>
</gene>
<dbReference type="GO" id="GO:0072518">
    <property type="term" value="F:Rho-dependent protein serine/threonine kinase activity"/>
    <property type="evidence" value="ECO:0007669"/>
    <property type="project" value="TreeGrafter"/>
</dbReference>
<dbReference type="GO" id="GO:0031032">
    <property type="term" value="P:actomyosin structure organization"/>
    <property type="evidence" value="ECO:0007669"/>
    <property type="project" value="TreeGrafter"/>
</dbReference>
<name>A0A9F2RE07_PYTBI</name>
<feature type="non-terminal residue" evidence="5">
    <location>
        <position position="1"/>
    </location>
</feature>
<organism evidence="4 5">
    <name type="scientific">Python bivittatus</name>
    <name type="common">Burmese python</name>
    <name type="synonym">Python molurus bivittatus</name>
    <dbReference type="NCBI Taxonomy" id="176946"/>
    <lineage>
        <taxon>Eukaryota</taxon>
        <taxon>Metazoa</taxon>
        <taxon>Chordata</taxon>
        <taxon>Craniata</taxon>
        <taxon>Vertebrata</taxon>
        <taxon>Euteleostomi</taxon>
        <taxon>Lepidosauria</taxon>
        <taxon>Squamata</taxon>
        <taxon>Bifurcata</taxon>
        <taxon>Unidentata</taxon>
        <taxon>Episquamata</taxon>
        <taxon>Toxicofera</taxon>
        <taxon>Serpentes</taxon>
        <taxon>Henophidia</taxon>
        <taxon>Pythonidae</taxon>
        <taxon>Python</taxon>
    </lineage>
</organism>
<dbReference type="PANTHER" id="PTHR22988:SF28">
    <property type="entry name" value="RHO-ASSOCIATED PROTEIN KINASE 2"/>
    <property type="match status" value="1"/>
</dbReference>
<reference evidence="5" key="1">
    <citation type="submission" date="2025-08" db="UniProtKB">
        <authorList>
            <consortium name="RefSeq"/>
        </authorList>
    </citation>
    <scope>IDENTIFICATION</scope>
    <source>
        <tissue evidence="5">Liver</tissue>
    </source>
</reference>